<proteinExistence type="predicted"/>
<reference evidence="1 2" key="1">
    <citation type="submission" date="2017-09" db="EMBL/GenBank/DDBJ databases">
        <authorList>
            <person name="Lee N."/>
            <person name="Cho B.-K."/>
        </authorList>
    </citation>
    <scope>NUCLEOTIDE SEQUENCE [LARGE SCALE GENOMIC DNA]</scope>
    <source>
        <strain evidence="1 2">ATCC 27476</strain>
    </source>
</reference>
<name>A0A5J6JH89_STRVI</name>
<dbReference type="EMBL" id="CP023692">
    <property type="protein sequence ID" value="QEV49403.1"/>
    <property type="molecule type" value="Genomic_DNA"/>
</dbReference>
<evidence type="ECO:0000313" key="2">
    <source>
        <dbReference type="Proteomes" id="UP000325563"/>
    </source>
</evidence>
<dbReference type="Proteomes" id="UP000325563">
    <property type="component" value="Chromosome"/>
</dbReference>
<evidence type="ECO:0008006" key="3">
    <source>
        <dbReference type="Google" id="ProtNLM"/>
    </source>
</evidence>
<gene>
    <name evidence="1" type="ORF">CP980_33960</name>
</gene>
<dbReference type="AlphaFoldDB" id="A0A5J6JH89"/>
<accession>A0A5J6JH89</accession>
<dbReference type="KEGG" id="svn:CP980_33960"/>
<sequence length="115" mass="11711">MPYEVEQADDLVLGIDGGRSRLRAALAVSAGGPPSAMARAGAAPARSVQAPVLEDRLGSAIRRVLHRERAAQVRSVIAGFAGRCGCPAAGVLHVNAGLLLPPCPPKTQAVRAQAG</sequence>
<evidence type="ECO:0000313" key="1">
    <source>
        <dbReference type="EMBL" id="QEV49403.1"/>
    </source>
</evidence>
<dbReference type="Gene3D" id="3.30.420.40">
    <property type="match status" value="1"/>
</dbReference>
<keyword evidence="2" id="KW-1185">Reference proteome</keyword>
<organism evidence="1 2">
    <name type="scientific">Streptomyces vinaceus</name>
    <dbReference type="NCBI Taxonomy" id="1960"/>
    <lineage>
        <taxon>Bacteria</taxon>
        <taxon>Bacillati</taxon>
        <taxon>Actinomycetota</taxon>
        <taxon>Actinomycetes</taxon>
        <taxon>Kitasatosporales</taxon>
        <taxon>Streptomycetaceae</taxon>
        <taxon>Streptomyces</taxon>
    </lineage>
</organism>
<protein>
    <recommendedName>
        <fullName evidence="3">ROK family protein</fullName>
    </recommendedName>
</protein>